<feature type="region of interest" description="Disordered" evidence="1">
    <location>
        <begin position="149"/>
        <end position="185"/>
    </location>
</feature>
<organism evidence="2 3">
    <name type="scientific">Pseudomonas juntendi</name>
    <dbReference type="NCBI Taxonomy" id="2666183"/>
    <lineage>
        <taxon>Bacteria</taxon>
        <taxon>Pseudomonadati</taxon>
        <taxon>Pseudomonadota</taxon>
        <taxon>Gammaproteobacteria</taxon>
        <taxon>Pseudomonadales</taxon>
        <taxon>Pseudomonadaceae</taxon>
        <taxon>Pseudomonas</taxon>
    </lineage>
</organism>
<dbReference type="EMBL" id="CP146691">
    <property type="protein sequence ID" value="WWY22869.1"/>
    <property type="molecule type" value="Genomic_DNA"/>
</dbReference>
<feature type="region of interest" description="Disordered" evidence="1">
    <location>
        <begin position="75"/>
        <end position="114"/>
    </location>
</feature>
<dbReference type="Gene3D" id="1.10.10.1400">
    <property type="entry name" value="Terminase, small subunit, N-terminal DNA-binding domain, HTH motif"/>
    <property type="match status" value="1"/>
</dbReference>
<dbReference type="Proteomes" id="UP001375228">
    <property type="component" value="Chromosome"/>
</dbReference>
<sequence length="185" mass="19609">MALTSRKRAFIGALREGASNRDAAVAAGYSERTASAAGSRLVKDKDVAAELLKLRALGLMPQDVKGDVKGDVKAHVKAKPAEKTSAKDEQAAESDPAADEQPEPEPAGFDLTQALLHRDPKDFLLSVMNDLGSEPKLRVDAAKALMPFVHPRKGESGKKDQAQANAEKAATGKFGARRGPLQSVK</sequence>
<evidence type="ECO:0000256" key="1">
    <source>
        <dbReference type="SAM" id="MobiDB-lite"/>
    </source>
</evidence>
<evidence type="ECO:0000313" key="3">
    <source>
        <dbReference type="Proteomes" id="UP001375228"/>
    </source>
</evidence>
<protein>
    <submittedName>
        <fullName evidence="2">Terminase small subunit</fullName>
    </submittedName>
</protein>
<dbReference type="InterPro" id="IPR038713">
    <property type="entry name" value="Terminase_Gp1_N_sf"/>
</dbReference>
<feature type="compositionally biased region" description="Basic and acidic residues" evidence="1">
    <location>
        <begin position="152"/>
        <end position="161"/>
    </location>
</feature>
<dbReference type="RefSeq" id="WP_338725083.1">
    <property type="nucleotide sequence ID" value="NZ_CP146690.1"/>
</dbReference>
<accession>A0ABZ2JHW9</accession>
<feature type="compositionally biased region" description="Basic and acidic residues" evidence="1">
    <location>
        <begin position="75"/>
        <end position="90"/>
    </location>
</feature>
<proteinExistence type="predicted"/>
<evidence type="ECO:0000313" key="2">
    <source>
        <dbReference type="EMBL" id="WWY22869.1"/>
    </source>
</evidence>
<gene>
    <name evidence="2" type="ORF">V9385_09800</name>
</gene>
<keyword evidence="3" id="KW-1185">Reference proteome</keyword>
<name>A0ABZ2JHW9_9PSED</name>
<reference evidence="2 3" key="1">
    <citation type="submission" date="2024-03" db="EMBL/GenBank/DDBJ databases">
        <title>Pseudomonas juntendi.</title>
        <authorList>
            <person name="Liu Y."/>
        </authorList>
    </citation>
    <scope>NUCLEOTIDE SEQUENCE [LARGE SCALE GENOMIC DNA]</scope>
    <source>
        <strain evidence="2 3">L4046hy</strain>
    </source>
</reference>